<evidence type="ECO:0000256" key="1">
    <source>
        <dbReference type="SAM" id="MobiDB-lite"/>
    </source>
</evidence>
<dbReference type="RefSeq" id="XP_001382758.2">
    <property type="nucleotide sequence ID" value="XM_001382721.1"/>
</dbReference>
<dbReference type="InterPro" id="IPR020999">
    <property type="entry name" value="Chitin_synth_reg_RCR"/>
</dbReference>
<dbReference type="Proteomes" id="UP000002258">
    <property type="component" value="Chromosome 2"/>
</dbReference>
<dbReference type="GO" id="GO:0016192">
    <property type="term" value="P:vesicle-mediated transport"/>
    <property type="evidence" value="ECO:0007669"/>
    <property type="project" value="TreeGrafter"/>
</dbReference>
<protein>
    <submittedName>
        <fullName evidence="3">Uncharacterized protein</fullName>
    </submittedName>
</protein>
<feature type="compositionally biased region" description="Polar residues" evidence="1">
    <location>
        <begin position="228"/>
        <end position="238"/>
    </location>
</feature>
<dbReference type="GeneID" id="4836921"/>
<feature type="region of interest" description="Disordered" evidence="1">
    <location>
        <begin position="56"/>
        <end position="82"/>
    </location>
</feature>
<sequence length="238" mass="25334">MLDKRATSGDSTWSIGGARWAFFAILFVLILIGIFGTLRVNKKRFQSGSQPLYGTRWMTPPSYRQSQTQYDQPVNIRDPDLPSTYVPTYTAEANEYDMGHYDQAGKFHSNPNARAASMAPPPSAHQRQNPAHGDAIPISSTVPVGALTDEDGDISSPAGPPPDLESGTGESSESLGDFSRPPGHAPPEHTSTIPGSLNPPSDPPCGQSEVRKGSSSSSKIEASSSFSDGINTKGSDKD</sequence>
<dbReference type="KEGG" id="pic:PICST_30412"/>
<keyword evidence="2" id="KW-1133">Transmembrane helix</keyword>
<feature type="region of interest" description="Disordered" evidence="1">
    <location>
        <begin position="101"/>
        <end position="238"/>
    </location>
</feature>
<dbReference type="PANTHER" id="PTHR28187:SF1">
    <property type="entry name" value="PROTEIN RCR1-RELATED"/>
    <property type="match status" value="1"/>
</dbReference>
<feature type="transmembrane region" description="Helical" evidence="2">
    <location>
        <begin position="20"/>
        <end position="38"/>
    </location>
</feature>
<dbReference type="PANTHER" id="PTHR28187">
    <property type="entry name" value="PROTEIN RCR1-RELATED"/>
    <property type="match status" value="1"/>
</dbReference>
<dbReference type="eggNOG" id="ENOG502S2K8">
    <property type="taxonomic scope" value="Eukaryota"/>
</dbReference>
<feature type="compositionally biased region" description="Low complexity" evidence="1">
    <location>
        <begin position="164"/>
        <end position="176"/>
    </location>
</feature>
<dbReference type="AlphaFoldDB" id="A3LQQ8"/>
<dbReference type="OrthoDB" id="4088875at2759"/>
<dbReference type="HOGENOM" id="CLU_078289_1_0_1"/>
<keyword evidence="4" id="KW-1185">Reference proteome</keyword>
<feature type="compositionally biased region" description="Polar residues" evidence="1">
    <location>
        <begin position="189"/>
        <end position="199"/>
    </location>
</feature>
<evidence type="ECO:0000313" key="3">
    <source>
        <dbReference type="EMBL" id="ABN64729.2"/>
    </source>
</evidence>
<feature type="compositionally biased region" description="Low complexity" evidence="1">
    <location>
        <begin position="214"/>
        <end position="227"/>
    </location>
</feature>
<keyword evidence="2" id="KW-0472">Membrane</keyword>
<evidence type="ECO:0000256" key="2">
    <source>
        <dbReference type="SAM" id="Phobius"/>
    </source>
</evidence>
<feature type="compositionally biased region" description="Low complexity" evidence="1">
    <location>
        <begin position="109"/>
        <end position="118"/>
    </location>
</feature>
<feature type="compositionally biased region" description="Polar residues" evidence="1">
    <location>
        <begin position="62"/>
        <end position="72"/>
    </location>
</feature>
<dbReference type="EMBL" id="CP000496">
    <property type="protein sequence ID" value="ABN64729.2"/>
    <property type="molecule type" value="Genomic_DNA"/>
</dbReference>
<name>A3LQQ8_PICST</name>
<organism evidence="3 4">
    <name type="scientific">Scheffersomyces stipitis (strain ATCC 58785 / CBS 6054 / NBRC 10063 / NRRL Y-11545)</name>
    <name type="common">Yeast</name>
    <name type="synonym">Pichia stipitis</name>
    <dbReference type="NCBI Taxonomy" id="322104"/>
    <lineage>
        <taxon>Eukaryota</taxon>
        <taxon>Fungi</taxon>
        <taxon>Dikarya</taxon>
        <taxon>Ascomycota</taxon>
        <taxon>Saccharomycotina</taxon>
        <taxon>Pichiomycetes</taxon>
        <taxon>Debaryomycetaceae</taxon>
        <taxon>Scheffersomyces</taxon>
    </lineage>
</organism>
<dbReference type="OMA" id="PVYGTRW"/>
<dbReference type="Pfam" id="PF12273">
    <property type="entry name" value="RCR"/>
    <property type="match status" value="1"/>
</dbReference>
<dbReference type="InParanoid" id="A3LQQ8"/>
<reference evidence="3 4" key="1">
    <citation type="journal article" date="2007" name="Nat. Biotechnol.">
        <title>Genome sequence of the lignocellulose-bioconverting and xylose-fermenting yeast Pichia stipitis.</title>
        <authorList>
            <person name="Jeffries T.W."/>
            <person name="Grigoriev I.V."/>
            <person name="Grimwood J."/>
            <person name="Laplaza J.M."/>
            <person name="Aerts A."/>
            <person name="Salamov A."/>
            <person name="Schmutz J."/>
            <person name="Lindquist E."/>
            <person name="Dehal P."/>
            <person name="Shapiro H."/>
            <person name="Jin Y.S."/>
            <person name="Passoth V."/>
            <person name="Richardson P.M."/>
        </authorList>
    </citation>
    <scope>NUCLEOTIDE SEQUENCE [LARGE SCALE GENOMIC DNA]</scope>
    <source>
        <strain evidence="4">ATCC 58785 / CBS 6054 / NBRC 10063 / NRRL Y-11545</strain>
    </source>
</reference>
<keyword evidence="2" id="KW-0812">Transmembrane</keyword>
<evidence type="ECO:0000313" key="4">
    <source>
        <dbReference type="Proteomes" id="UP000002258"/>
    </source>
</evidence>
<accession>A3LQQ8</accession>
<dbReference type="FunCoup" id="A3LQQ8">
    <property type="interactions" value="42"/>
</dbReference>
<proteinExistence type="predicted"/>
<gene>
    <name evidence="3" type="ORF">PICST_30412</name>
</gene>